<comment type="caution">
    <text evidence="3">The sequence shown here is derived from an EMBL/GenBank/DDBJ whole genome shotgun (WGS) entry which is preliminary data.</text>
</comment>
<dbReference type="PROSITE" id="PS51269">
    <property type="entry name" value="COMM"/>
    <property type="match status" value="1"/>
</dbReference>
<name>A0ABR2HWT1_9EUKA</name>
<reference evidence="3 4" key="1">
    <citation type="submission" date="2024-04" db="EMBL/GenBank/DDBJ databases">
        <title>Tritrichomonas musculus Genome.</title>
        <authorList>
            <person name="Alves-Ferreira E."/>
            <person name="Grigg M."/>
            <person name="Lorenzi H."/>
            <person name="Galac M."/>
        </authorList>
    </citation>
    <scope>NUCLEOTIDE SEQUENCE [LARGE SCALE GENOMIC DNA]</scope>
    <source>
        <strain evidence="3 4">EAF2021</strain>
    </source>
</reference>
<accession>A0ABR2HWT1</accession>
<keyword evidence="1" id="KW-0175">Coiled coil</keyword>
<evidence type="ECO:0000313" key="4">
    <source>
        <dbReference type="Proteomes" id="UP001470230"/>
    </source>
</evidence>
<gene>
    <name evidence="3" type="ORF">M9Y10_016665</name>
</gene>
<dbReference type="EMBL" id="JAPFFF010000021">
    <property type="protein sequence ID" value="KAK8854115.1"/>
    <property type="molecule type" value="Genomic_DNA"/>
</dbReference>
<organism evidence="3 4">
    <name type="scientific">Tritrichomonas musculus</name>
    <dbReference type="NCBI Taxonomy" id="1915356"/>
    <lineage>
        <taxon>Eukaryota</taxon>
        <taxon>Metamonada</taxon>
        <taxon>Parabasalia</taxon>
        <taxon>Tritrichomonadida</taxon>
        <taxon>Tritrichomonadidae</taxon>
        <taxon>Tritrichomonas</taxon>
    </lineage>
</organism>
<evidence type="ECO:0000256" key="1">
    <source>
        <dbReference type="SAM" id="Coils"/>
    </source>
</evidence>
<protein>
    <submittedName>
        <fullName evidence="3">COMM domain</fullName>
    </submittedName>
</protein>
<evidence type="ECO:0000313" key="3">
    <source>
        <dbReference type="EMBL" id="KAK8854115.1"/>
    </source>
</evidence>
<dbReference type="Pfam" id="PF07258">
    <property type="entry name" value="COMM_domain"/>
    <property type="match status" value="1"/>
</dbReference>
<sequence length="164" mass="18311">MELSFLTDSNAVKVFSSVAHSIIAEDPNISIDFLTPVQIEKVRTTIKFLADQPQEERQQILSSVQCPDSTNVAAVIDAFSKALKSSEPNHQLRDFDWSISLVLGTSQVSNVKEPLCTFKFEVNEVENGKTVIRSHNIELSLNEAQNLLTQLQAARNAQRDILQK</sequence>
<keyword evidence="4" id="KW-1185">Reference proteome</keyword>
<evidence type="ECO:0000259" key="2">
    <source>
        <dbReference type="PROSITE" id="PS51269"/>
    </source>
</evidence>
<feature type="domain" description="COMM" evidence="2">
    <location>
        <begin position="91"/>
        <end position="162"/>
    </location>
</feature>
<feature type="coiled-coil region" evidence="1">
    <location>
        <begin position="134"/>
        <end position="161"/>
    </location>
</feature>
<dbReference type="Proteomes" id="UP001470230">
    <property type="component" value="Unassembled WGS sequence"/>
</dbReference>
<dbReference type="InterPro" id="IPR017920">
    <property type="entry name" value="COMM"/>
</dbReference>
<proteinExistence type="predicted"/>